<dbReference type="Proteomes" id="UP001150924">
    <property type="component" value="Unassembled WGS sequence"/>
</dbReference>
<evidence type="ECO:0000313" key="7">
    <source>
        <dbReference type="Proteomes" id="UP001150924"/>
    </source>
</evidence>
<evidence type="ECO:0000256" key="4">
    <source>
        <dbReference type="SAM" id="MobiDB-lite"/>
    </source>
</evidence>
<dbReference type="Pfam" id="PF13948">
    <property type="entry name" value="DUF4215"/>
    <property type="match status" value="1"/>
</dbReference>
<keyword evidence="2" id="KW-0677">Repeat</keyword>
<feature type="compositionally biased region" description="Low complexity" evidence="4">
    <location>
        <begin position="21"/>
        <end position="32"/>
    </location>
</feature>
<keyword evidence="3" id="KW-1015">Disulfide bond</keyword>
<feature type="region of interest" description="Disordered" evidence="4">
    <location>
        <begin position="17"/>
        <end position="84"/>
    </location>
</feature>
<proteinExistence type="predicted"/>
<keyword evidence="1 5" id="KW-0732">Signal</keyword>
<comment type="caution">
    <text evidence="6">The sequence shown here is derived from an EMBL/GenBank/DDBJ whole genome shotgun (WGS) entry which is preliminary data.</text>
</comment>
<sequence length="365" mass="37379">MRRLGWMLALAACTPTQNMMTTGSPTSTTGSTTEDEETGIQTVTGHPTTVDTDGTATTDPTDTGVTSQGPTSEPTTSTTEPVGECGNGVPEGDELCDDGNADDLDGCTSKCRPPECGDGIMHEGEDCDDGNQDSTDDCTAECLFPVCGDGWAQPGEECDDGNTKDDDACLEGCVAAACGDGLIWGGVEACDDGFNDNNYNGCAPGCGKLGPHCGDGIVDKVDINQPKGFEYCDGKDPHAGVGCTEDCIYDFSSVPQLYCAGTCSWGGASGCDQADADVFCKLRTGDPAAKATAFTLGQPLEAGGFPCSNIGVPIELGGEDPRISLGPLPDFGIAKTVYYQVAQIKTSHGGNASSTIIGATLKCTP</sequence>
<feature type="compositionally biased region" description="Low complexity" evidence="4">
    <location>
        <begin position="47"/>
        <end position="81"/>
    </location>
</feature>
<dbReference type="RefSeq" id="WP_267769293.1">
    <property type="nucleotide sequence ID" value="NZ_JAPNKE010000002.1"/>
</dbReference>
<reference evidence="6" key="1">
    <citation type="submission" date="2022-11" db="EMBL/GenBank/DDBJ databases">
        <title>Minimal conservation of predation-associated metabolite biosynthetic gene clusters underscores biosynthetic potential of Myxococcota including descriptions for ten novel species: Archangium lansinium sp. nov., Myxococcus landrumus sp. nov., Nannocystis bai.</title>
        <authorList>
            <person name="Ahearne A."/>
            <person name="Stevens C."/>
            <person name="Phillips K."/>
        </authorList>
    </citation>
    <scope>NUCLEOTIDE SEQUENCE</scope>
    <source>
        <strain evidence="6">Na p29</strain>
    </source>
</reference>
<dbReference type="NCBIfam" id="TIGR02232">
    <property type="entry name" value="myxo_disulf_rpt"/>
    <property type="match status" value="3"/>
</dbReference>
<dbReference type="InterPro" id="IPR011936">
    <property type="entry name" value="Myxo_disulph_rpt"/>
</dbReference>
<accession>A0A9X3ENC9</accession>
<evidence type="ECO:0000313" key="6">
    <source>
        <dbReference type="EMBL" id="MCY1006871.1"/>
    </source>
</evidence>
<gene>
    <name evidence="6" type="ORF">OV079_15175</name>
</gene>
<protein>
    <submittedName>
        <fullName evidence="6">DUF4215 domain-containing protein</fullName>
    </submittedName>
</protein>
<organism evidence="6 7">
    <name type="scientific">Nannocystis pusilla</name>
    <dbReference type="NCBI Taxonomy" id="889268"/>
    <lineage>
        <taxon>Bacteria</taxon>
        <taxon>Pseudomonadati</taxon>
        <taxon>Myxococcota</taxon>
        <taxon>Polyangia</taxon>
        <taxon>Nannocystales</taxon>
        <taxon>Nannocystaceae</taxon>
        <taxon>Nannocystis</taxon>
    </lineage>
</organism>
<evidence type="ECO:0000256" key="5">
    <source>
        <dbReference type="SAM" id="SignalP"/>
    </source>
</evidence>
<feature type="chain" id="PRO_5040802121" evidence="5">
    <location>
        <begin position="20"/>
        <end position="365"/>
    </location>
</feature>
<dbReference type="AlphaFoldDB" id="A0A9X3ENC9"/>
<evidence type="ECO:0000256" key="2">
    <source>
        <dbReference type="ARBA" id="ARBA00022737"/>
    </source>
</evidence>
<evidence type="ECO:0000256" key="1">
    <source>
        <dbReference type="ARBA" id="ARBA00022729"/>
    </source>
</evidence>
<feature type="signal peptide" evidence="5">
    <location>
        <begin position="1"/>
        <end position="19"/>
    </location>
</feature>
<name>A0A9X3ENC9_9BACT</name>
<keyword evidence="7" id="KW-1185">Reference proteome</keyword>
<dbReference type="EMBL" id="JAPNKE010000002">
    <property type="protein sequence ID" value="MCY1006871.1"/>
    <property type="molecule type" value="Genomic_DNA"/>
</dbReference>
<evidence type="ECO:0000256" key="3">
    <source>
        <dbReference type="ARBA" id="ARBA00023157"/>
    </source>
</evidence>